<dbReference type="Proteomes" id="UP000007812">
    <property type="component" value="Chromosome"/>
</dbReference>
<organism evidence="1 2">
    <name type="scientific">Metallosphaera cuprina (strain Ar-4)</name>
    <dbReference type="NCBI Taxonomy" id="1006006"/>
    <lineage>
        <taxon>Archaea</taxon>
        <taxon>Thermoproteota</taxon>
        <taxon>Thermoprotei</taxon>
        <taxon>Sulfolobales</taxon>
        <taxon>Sulfolobaceae</taxon>
        <taxon>Metallosphaera</taxon>
    </lineage>
</organism>
<dbReference type="eggNOG" id="arCOG05949">
    <property type="taxonomic scope" value="Archaea"/>
</dbReference>
<dbReference type="EMBL" id="CP002656">
    <property type="protein sequence ID" value="AEB95576.1"/>
    <property type="molecule type" value="Genomic_DNA"/>
</dbReference>
<name>F4FZ06_METCR</name>
<dbReference type="KEGG" id="mcn:Mcup_1473"/>
<accession>F4FZ06</accession>
<keyword evidence="2" id="KW-1185">Reference proteome</keyword>
<dbReference type="PATRIC" id="fig|1006006.8.peg.1469"/>
<proteinExistence type="predicted"/>
<gene>
    <name evidence="1" type="ordered locus">Mcup_1473</name>
</gene>
<evidence type="ECO:0000313" key="1">
    <source>
        <dbReference type="EMBL" id="AEB95576.1"/>
    </source>
</evidence>
<protein>
    <submittedName>
        <fullName evidence="1">Uncharacterized protein</fullName>
    </submittedName>
</protein>
<evidence type="ECO:0000313" key="2">
    <source>
        <dbReference type="Proteomes" id="UP000007812"/>
    </source>
</evidence>
<dbReference type="AlphaFoldDB" id="F4FZ06"/>
<dbReference type="HOGENOM" id="CLU_3263763_0_0_2"/>
<reference evidence="1 2" key="1">
    <citation type="journal article" date="2011" name="J. Bacteriol.">
        <title>Complete genome sequence of Metallosphaera cuprina, a metal sulfide-oxidizing archaeon from a hot spring.</title>
        <authorList>
            <person name="Liu L.J."/>
            <person name="You X.Y."/>
            <person name="Zheng H."/>
            <person name="Wang S."/>
            <person name="Jiang C.Y."/>
            <person name="Liu S.J."/>
        </authorList>
    </citation>
    <scope>NUCLEOTIDE SEQUENCE [LARGE SCALE GENOMIC DNA]</scope>
    <source>
        <strain evidence="1 2">Ar-4</strain>
    </source>
</reference>
<sequence>MSKIEEGKNTCLKIEEGIVEFLSSCESCTRVDPIGLRMIVD</sequence>